<dbReference type="AlphaFoldDB" id="A0A3S6JR49"/>
<evidence type="ECO:0000313" key="2">
    <source>
        <dbReference type="EMBL" id="ASW49808.1"/>
    </source>
</evidence>
<gene>
    <name evidence="2" type="ORF">A7J08_05795</name>
</gene>
<name>A0A3S6JR49_STRSU</name>
<organism evidence="2">
    <name type="scientific">Streptococcus suis</name>
    <dbReference type="NCBI Taxonomy" id="1307"/>
    <lineage>
        <taxon>Bacteria</taxon>
        <taxon>Bacillati</taxon>
        <taxon>Bacillota</taxon>
        <taxon>Bacilli</taxon>
        <taxon>Lactobacillales</taxon>
        <taxon>Streptococcaceae</taxon>
        <taxon>Streptococcus</taxon>
    </lineage>
</organism>
<protein>
    <submittedName>
        <fullName evidence="2">Regulator</fullName>
    </submittedName>
</protein>
<dbReference type="InterPro" id="IPR010982">
    <property type="entry name" value="Lambda_DNA-bd_dom_sf"/>
</dbReference>
<dbReference type="PANTHER" id="PTHR37301:SF1">
    <property type="entry name" value="DNA-BINDING PROTEIN"/>
    <property type="match status" value="1"/>
</dbReference>
<dbReference type="SUPFAM" id="SSF47413">
    <property type="entry name" value="lambda repressor-like DNA-binding domains"/>
    <property type="match status" value="1"/>
</dbReference>
<dbReference type="InterPro" id="IPR001387">
    <property type="entry name" value="Cro/C1-type_HTH"/>
</dbReference>
<dbReference type="Gene3D" id="1.10.260.40">
    <property type="entry name" value="lambda repressor-like DNA-binding domains"/>
    <property type="match status" value="1"/>
</dbReference>
<dbReference type="RefSeq" id="WP_044759690.1">
    <property type="nucleotide sequence ID" value="NZ_CP030010.1"/>
</dbReference>
<dbReference type="GO" id="GO:0003677">
    <property type="term" value="F:DNA binding"/>
    <property type="evidence" value="ECO:0007669"/>
    <property type="project" value="InterPro"/>
</dbReference>
<evidence type="ECO:0000259" key="1">
    <source>
        <dbReference type="Pfam" id="PF13443"/>
    </source>
</evidence>
<dbReference type="EMBL" id="CP017088">
    <property type="protein sequence ID" value="ASW49808.1"/>
    <property type="molecule type" value="Genomic_DNA"/>
</dbReference>
<reference evidence="2" key="1">
    <citation type="submission" date="2016-08" db="EMBL/GenBank/DDBJ databases">
        <title>Streptococcus suis SRD478 Genome sequencing and assembly.</title>
        <authorList>
            <person name="Nicholson T.L."/>
            <person name="Bayles D.O."/>
            <person name="Shore S.M."/>
        </authorList>
    </citation>
    <scope>NUCLEOTIDE SEQUENCE [LARGE SCALE GENOMIC DNA]</scope>
    <source>
        <strain evidence="2">SRD478</strain>
    </source>
</reference>
<feature type="domain" description="HTH cro/C1-type" evidence="1">
    <location>
        <begin position="2"/>
        <end position="43"/>
    </location>
</feature>
<dbReference type="Pfam" id="PF13443">
    <property type="entry name" value="HTH_26"/>
    <property type="match status" value="1"/>
</dbReference>
<accession>A0A3S6JR49</accession>
<sequence length="46" mass="5244">MAGLTTNIMAQMGKDKPITFKNLERICKALDCTPNDVFSFDDEYKE</sequence>
<dbReference type="PANTHER" id="PTHR37301">
    <property type="entry name" value="DNA-BINDING PROTEIN-RELATED"/>
    <property type="match status" value="1"/>
</dbReference>
<proteinExistence type="predicted"/>